<dbReference type="GO" id="GO:0005856">
    <property type="term" value="C:cytoskeleton"/>
    <property type="evidence" value="ECO:0007669"/>
    <property type="project" value="UniProtKB-SubCell"/>
</dbReference>
<proteinExistence type="inferred from homology"/>
<evidence type="ECO:0000256" key="1">
    <source>
        <dbReference type="ARBA" id="ARBA00004138"/>
    </source>
</evidence>
<reference evidence="8" key="1">
    <citation type="submission" date="2017-01" db="EMBL/GenBank/DDBJ databases">
        <title>Comparative genomics of anhydrobiosis in the tardigrade Hypsibius dujardini.</title>
        <authorList>
            <person name="Yoshida Y."/>
            <person name="Koutsovoulos G."/>
            <person name="Laetsch D."/>
            <person name="Stevens L."/>
            <person name="Kumar S."/>
            <person name="Horikawa D."/>
            <person name="Ishino K."/>
            <person name="Komine S."/>
            <person name="Tomita M."/>
            <person name="Blaxter M."/>
            <person name="Arakawa K."/>
        </authorList>
    </citation>
    <scope>NUCLEOTIDE SEQUENCE [LARGE SCALE GENOMIC DNA]</scope>
    <source>
        <strain evidence="8">Z151</strain>
    </source>
</reference>
<dbReference type="PANTHER" id="PTHR33865:SF3">
    <property type="entry name" value="PROTEIN FAM183B"/>
    <property type="match status" value="1"/>
</dbReference>
<comment type="caution">
    <text evidence="7">The sequence shown here is derived from an EMBL/GenBank/DDBJ whole genome shotgun (WGS) entry which is preliminary data.</text>
</comment>
<comment type="similarity">
    <text evidence="6">Belongs to the CFAP144 family.</text>
</comment>
<dbReference type="PANTHER" id="PTHR33865">
    <property type="entry name" value="PROTEIN FAM183B"/>
    <property type="match status" value="1"/>
</dbReference>
<dbReference type="GO" id="GO:0097546">
    <property type="term" value="C:ciliary base"/>
    <property type="evidence" value="ECO:0007669"/>
    <property type="project" value="TreeGrafter"/>
</dbReference>
<sequence length="144" mass="16697">MAGRDGMMGRPNAIQLDRLLAERINHYEPDSQIRAGEFHPRLSRPKDAAITRKIMADHDYIDDNEPPAAIMDQLRLQQKPPYERFELPMTTAQEYGFYNTTPMIAADRTDSRMNFPRNNSEITEIPDLYTRDKNQEKAKKLSLS</sequence>
<dbReference type="Pfam" id="PF14886">
    <property type="entry name" value="FAM183"/>
    <property type="match status" value="1"/>
</dbReference>
<gene>
    <name evidence="7" type="ORF">BV898_09379</name>
</gene>
<dbReference type="OrthoDB" id="446290at2759"/>
<keyword evidence="5" id="KW-0966">Cell projection</keyword>
<keyword evidence="8" id="KW-1185">Reference proteome</keyword>
<dbReference type="AlphaFoldDB" id="A0A1W0WMY3"/>
<evidence type="ECO:0000256" key="5">
    <source>
        <dbReference type="ARBA" id="ARBA00023273"/>
    </source>
</evidence>
<keyword evidence="4" id="KW-0206">Cytoskeleton</keyword>
<evidence type="ECO:0000256" key="6">
    <source>
        <dbReference type="ARBA" id="ARBA00034777"/>
    </source>
</evidence>
<dbReference type="InterPro" id="IPR029214">
    <property type="entry name" value="CFAP144"/>
</dbReference>
<protein>
    <submittedName>
        <fullName evidence="7">Uncharacterized protein</fullName>
    </submittedName>
</protein>
<evidence type="ECO:0000256" key="4">
    <source>
        <dbReference type="ARBA" id="ARBA00023212"/>
    </source>
</evidence>
<dbReference type="EMBL" id="MTYJ01000073">
    <property type="protein sequence ID" value="OQV16542.1"/>
    <property type="molecule type" value="Genomic_DNA"/>
</dbReference>
<comment type="subcellular location">
    <subcellularLocation>
        <location evidence="1">Cell projection</location>
        <location evidence="1">Cilium</location>
    </subcellularLocation>
    <subcellularLocation>
        <location evidence="2">Cytoplasm</location>
        <location evidence="2">Cytoskeleton</location>
    </subcellularLocation>
</comment>
<evidence type="ECO:0000313" key="8">
    <source>
        <dbReference type="Proteomes" id="UP000192578"/>
    </source>
</evidence>
<evidence type="ECO:0000256" key="3">
    <source>
        <dbReference type="ARBA" id="ARBA00022490"/>
    </source>
</evidence>
<dbReference type="Proteomes" id="UP000192578">
    <property type="component" value="Unassembled WGS sequence"/>
</dbReference>
<accession>A0A1W0WMY3</accession>
<organism evidence="7 8">
    <name type="scientific">Hypsibius exemplaris</name>
    <name type="common">Freshwater tardigrade</name>
    <dbReference type="NCBI Taxonomy" id="2072580"/>
    <lineage>
        <taxon>Eukaryota</taxon>
        <taxon>Metazoa</taxon>
        <taxon>Ecdysozoa</taxon>
        <taxon>Tardigrada</taxon>
        <taxon>Eutardigrada</taxon>
        <taxon>Parachela</taxon>
        <taxon>Hypsibioidea</taxon>
        <taxon>Hypsibiidae</taxon>
        <taxon>Hypsibius</taxon>
    </lineage>
</organism>
<evidence type="ECO:0000256" key="2">
    <source>
        <dbReference type="ARBA" id="ARBA00004245"/>
    </source>
</evidence>
<name>A0A1W0WMY3_HYPEX</name>
<keyword evidence="3" id="KW-0963">Cytoplasm</keyword>
<evidence type="ECO:0000313" key="7">
    <source>
        <dbReference type="EMBL" id="OQV16542.1"/>
    </source>
</evidence>